<feature type="domain" description="DUF4116" evidence="1">
    <location>
        <begin position="204"/>
        <end position="247"/>
    </location>
</feature>
<dbReference type="InParanoid" id="D2VLS6"/>
<organism evidence="3">
    <name type="scientific">Naegleria gruberi</name>
    <name type="common">Amoeba</name>
    <dbReference type="NCBI Taxonomy" id="5762"/>
    <lineage>
        <taxon>Eukaryota</taxon>
        <taxon>Discoba</taxon>
        <taxon>Heterolobosea</taxon>
        <taxon>Tetramitia</taxon>
        <taxon>Eutetramitia</taxon>
        <taxon>Vahlkampfiidae</taxon>
        <taxon>Naegleria</taxon>
    </lineage>
</organism>
<feature type="domain" description="DUF4116" evidence="1">
    <location>
        <begin position="507"/>
        <end position="553"/>
    </location>
</feature>
<accession>D2VLS6</accession>
<evidence type="ECO:0000313" key="2">
    <source>
        <dbReference type="EMBL" id="EFC42195.1"/>
    </source>
</evidence>
<dbReference type="KEGG" id="ngr:NAEGRDRAFT_69885"/>
<dbReference type="VEuPathDB" id="AmoebaDB:NAEGRDRAFT_69885"/>
<proteinExistence type="predicted"/>
<evidence type="ECO:0000259" key="1">
    <source>
        <dbReference type="Pfam" id="PF13475"/>
    </source>
</evidence>
<protein>
    <submittedName>
        <fullName evidence="2">Predicted protein</fullName>
    </submittedName>
</protein>
<evidence type="ECO:0000313" key="3">
    <source>
        <dbReference type="Proteomes" id="UP000006671"/>
    </source>
</evidence>
<feature type="domain" description="DUF4116" evidence="1">
    <location>
        <begin position="684"/>
        <end position="731"/>
    </location>
</feature>
<gene>
    <name evidence="2" type="ORF">NAEGRDRAFT_69885</name>
</gene>
<dbReference type="AlphaFoldDB" id="D2VLS6"/>
<feature type="domain" description="DUF4116" evidence="1">
    <location>
        <begin position="634"/>
        <end position="681"/>
    </location>
</feature>
<reference evidence="2 3" key="1">
    <citation type="journal article" date="2010" name="Cell">
        <title>The genome of Naegleria gruberi illuminates early eukaryotic versatility.</title>
        <authorList>
            <person name="Fritz-Laylin L.K."/>
            <person name="Prochnik S.E."/>
            <person name="Ginger M.L."/>
            <person name="Dacks J.B."/>
            <person name="Carpenter M.L."/>
            <person name="Field M.C."/>
            <person name="Kuo A."/>
            <person name="Paredez A."/>
            <person name="Chapman J."/>
            <person name="Pham J."/>
            <person name="Shu S."/>
            <person name="Neupane R."/>
            <person name="Cipriano M."/>
            <person name="Mancuso J."/>
            <person name="Tu H."/>
            <person name="Salamov A."/>
            <person name="Lindquist E."/>
            <person name="Shapiro H."/>
            <person name="Lucas S."/>
            <person name="Grigoriev I.V."/>
            <person name="Cande W.Z."/>
            <person name="Fulton C."/>
            <person name="Rokhsar D.S."/>
            <person name="Dawson S.C."/>
        </authorList>
    </citation>
    <scope>NUCLEOTIDE SEQUENCE [LARGE SCALE GENOMIC DNA]</scope>
    <source>
        <strain evidence="2 3">NEG-M</strain>
    </source>
</reference>
<name>D2VLS6_NAEGR</name>
<dbReference type="EMBL" id="GG738881">
    <property type="protein sequence ID" value="EFC42195.1"/>
    <property type="molecule type" value="Genomic_DNA"/>
</dbReference>
<sequence>MHQCNHDLVVLILYDFLSQHHHNDHYLYSNLKKRFENQSKGKYKWLINRFTILNFIPIEYSKDKQYIMQFLDDFHDRNKHSNNDADRLWENIHPQLLENDFEIVEKVFRICKPDSWQTVATLRNLYQIHKKSFVLQIVRKDGLALKELKNFNDDRNVVLESIKNNEKAISFVNKELMKNREFIFECVRNNGLILPLLSNHYQYDRQVALQALSNNATVFKLVKEKLCRDRNFVMDAVRENGRVMEYVIDSQFSKDREIILLAMKQIANNCNENYSWRKMALTCVKRGAYSIVLRLDECVNDIEIVIESIRQNGLECNRITNEQSAISLLNKLFEILEWLSKDLKNDKSILTEIISHTLKVVSHAEGAKLANSGLSATLFSCINNLLDETNVKQHQDLVLQIFKIISCLIDSSPFNSKQLISRIWNKSWETDNDFVYQIVESNYQFFHLITMKQKNDRIFMLKILRLYPQCLEDASLFLRNSRSFMLEAIKECPIEIFSEIETMLIEDRDFALETVSYNGYYLEYFPDFWNDREVVLKAVESEGDALEFVCEDLVQDREIVLTAVRNRGCSLEFASPKLQQDRQIVLESVKNDPEVLSFHFLNENLRSDKEIILAGLKTNFFSIPDDLKRKFKNDREFILEAVKQSIIPLKHTCSILKDDLEIMKLAVMTDPTVIELASERVRNCKEIALIVVSLRGDLLKFLSVEMRNDRDVVLAAIRNKADSIYFASNDLIQDNLCILEAIRNGLSCSFFITHQASITMDLEMVLEALKRNECGICALLKQLLSPLVEMKEEIAMKSGFCCEFSEELFQKRICTTYLDACYLK</sequence>
<dbReference type="RefSeq" id="XP_002674939.1">
    <property type="nucleotide sequence ID" value="XM_002674893.1"/>
</dbReference>
<keyword evidence="3" id="KW-1185">Reference proteome</keyword>
<feature type="domain" description="DUF4116" evidence="1">
    <location>
        <begin position="154"/>
        <end position="201"/>
    </location>
</feature>
<dbReference type="GeneID" id="8855567"/>
<dbReference type="Pfam" id="PF13475">
    <property type="entry name" value="DUF4116"/>
    <property type="match status" value="7"/>
</dbReference>
<dbReference type="InterPro" id="IPR025197">
    <property type="entry name" value="DUF4116"/>
</dbReference>
<feature type="domain" description="DUF4116" evidence="1">
    <location>
        <begin position="456"/>
        <end position="497"/>
    </location>
</feature>
<feature type="domain" description="DUF4116" evidence="1">
    <location>
        <begin position="556"/>
        <end position="598"/>
    </location>
</feature>
<dbReference type="Proteomes" id="UP000006671">
    <property type="component" value="Unassembled WGS sequence"/>
</dbReference>